<evidence type="ECO:0000256" key="4">
    <source>
        <dbReference type="ARBA" id="ARBA00023155"/>
    </source>
</evidence>
<dbReference type="CDD" id="cd00086">
    <property type="entry name" value="homeodomain"/>
    <property type="match status" value="1"/>
</dbReference>
<reference evidence="10" key="1">
    <citation type="submission" date="2023-01" db="EMBL/GenBank/DDBJ databases">
        <title>Genome assembly of the deep-sea coral Lophelia pertusa.</title>
        <authorList>
            <person name="Herrera S."/>
            <person name="Cordes E."/>
        </authorList>
    </citation>
    <scope>NUCLEOTIDE SEQUENCE</scope>
    <source>
        <strain evidence="10">USNM1676648</strain>
        <tissue evidence="10">Polyp</tissue>
    </source>
</reference>
<comment type="subcellular location">
    <subcellularLocation>
        <location evidence="1 6 7">Nucleus</location>
    </subcellularLocation>
</comment>
<dbReference type="InterPro" id="IPR020479">
    <property type="entry name" value="HD_metazoa"/>
</dbReference>
<gene>
    <name evidence="10" type="primary">HOXD3</name>
    <name evidence="10" type="ORF">OS493_016186</name>
</gene>
<dbReference type="SMART" id="SM00389">
    <property type="entry name" value="HOX"/>
    <property type="match status" value="1"/>
</dbReference>
<dbReference type="GO" id="GO:0000981">
    <property type="term" value="F:DNA-binding transcription factor activity, RNA polymerase II-specific"/>
    <property type="evidence" value="ECO:0007669"/>
    <property type="project" value="InterPro"/>
</dbReference>
<dbReference type="OrthoDB" id="6159439at2759"/>
<accession>A0A9X0D9L3</accession>
<dbReference type="PANTHER" id="PTHR45664">
    <property type="entry name" value="PROTEIN ZERKNUELLT 1-RELATED"/>
    <property type="match status" value="1"/>
</dbReference>
<dbReference type="PANTHER" id="PTHR45664:SF12">
    <property type="entry name" value="PANCREAS_DUODENUM HOMEOBOX PROTEIN 1"/>
    <property type="match status" value="1"/>
</dbReference>
<keyword evidence="11" id="KW-1185">Reference proteome</keyword>
<proteinExistence type="predicted"/>
<dbReference type="GO" id="GO:0045944">
    <property type="term" value="P:positive regulation of transcription by RNA polymerase II"/>
    <property type="evidence" value="ECO:0007669"/>
    <property type="project" value="UniProtKB-ARBA"/>
</dbReference>
<feature type="compositionally biased region" description="Polar residues" evidence="8">
    <location>
        <begin position="46"/>
        <end position="55"/>
    </location>
</feature>
<feature type="region of interest" description="Disordered" evidence="8">
    <location>
        <begin position="1"/>
        <end position="55"/>
    </location>
</feature>
<dbReference type="EMBL" id="MU825404">
    <property type="protein sequence ID" value="KAJ7391890.1"/>
    <property type="molecule type" value="Genomic_DNA"/>
</dbReference>
<dbReference type="PROSITE" id="PS00032">
    <property type="entry name" value="ANTENNAPEDIA"/>
    <property type="match status" value="1"/>
</dbReference>
<evidence type="ECO:0000256" key="8">
    <source>
        <dbReference type="SAM" id="MobiDB-lite"/>
    </source>
</evidence>
<organism evidence="10 11">
    <name type="scientific">Desmophyllum pertusum</name>
    <dbReference type="NCBI Taxonomy" id="174260"/>
    <lineage>
        <taxon>Eukaryota</taxon>
        <taxon>Metazoa</taxon>
        <taxon>Cnidaria</taxon>
        <taxon>Anthozoa</taxon>
        <taxon>Hexacorallia</taxon>
        <taxon>Scleractinia</taxon>
        <taxon>Caryophylliina</taxon>
        <taxon>Caryophylliidae</taxon>
        <taxon>Desmophyllum</taxon>
    </lineage>
</organism>
<sequence>MQKANTHCCQGKKVPTRKETADVTASSPSSCQENCDRLENEADTGSPAQVASTENNAQEIYPWMKEFRSKGAPQEKDDKNRTIYSTRQLVELEKEFHYNRYLCRPRRIEIAQSLGLTEKQVKIWFQNRRMKWKKENKVVEKALEIEIQERVRQLSAQNPNGFGSLSGMMNSINSHPNSSAFSESNSVQQMRTGYTFPPMQNYNGGFMDRQRTMPWSQGPLQHF</sequence>
<dbReference type="Pfam" id="PF00046">
    <property type="entry name" value="Homeodomain"/>
    <property type="match status" value="1"/>
</dbReference>
<dbReference type="PRINTS" id="PR00031">
    <property type="entry name" value="HTHREPRESSR"/>
</dbReference>
<dbReference type="Proteomes" id="UP001163046">
    <property type="component" value="Unassembled WGS sequence"/>
</dbReference>
<keyword evidence="5 6" id="KW-0539">Nucleus</keyword>
<evidence type="ECO:0000313" key="10">
    <source>
        <dbReference type="EMBL" id="KAJ7391890.1"/>
    </source>
</evidence>
<protein>
    <submittedName>
        <fullName evidence="10">Homeobox protein Hox-D3</fullName>
    </submittedName>
</protein>
<dbReference type="PRINTS" id="PR00024">
    <property type="entry name" value="HOMEOBOX"/>
</dbReference>
<dbReference type="InterPro" id="IPR001827">
    <property type="entry name" value="Homeobox_Antennapedia_CS"/>
</dbReference>
<evidence type="ECO:0000256" key="5">
    <source>
        <dbReference type="ARBA" id="ARBA00023242"/>
    </source>
</evidence>
<dbReference type="Gene3D" id="1.10.10.60">
    <property type="entry name" value="Homeodomain-like"/>
    <property type="match status" value="1"/>
</dbReference>
<keyword evidence="3 6" id="KW-0238">DNA-binding</keyword>
<keyword evidence="4 6" id="KW-0371">Homeobox</keyword>
<dbReference type="InterPro" id="IPR001356">
    <property type="entry name" value="HD"/>
</dbReference>
<evidence type="ECO:0000256" key="1">
    <source>
        <dbReference type="ARBA" id="ARBA00004123"/>
    </source>
</evidence>
<dbReference type="InterPro" id="IPR009057">
    <property type="entry name" value="Homeodomain-like_sf"/>
</dbReference>
<dbReference type="InterPro" id="IPR017970">
    <property type="entry name" value="Homeobox_CS"/>
</dbReference>
<evidence type="ECO:0000256" key="3">
    <source>
        <dbReference type="ARBA" id="ARBA00023125"/>
    </source>
</evidence>
<dbReference type="GO" id="GO:0000978">
    <property type="term" value="F:RNA polymerase II cis-regulatory region sequence-specific DNA binding"/>
    <property type="evidence" value="ECO:0007669"/>
    <property type="project" value="TreeGrafter"/>
</dbReference>
<feature type="compositionally biased region" description="Polar residues" evidence="8">
    <location>
        <begin position="23"/>
        <end position="33"/>
    </location>
</feature>
<feature type="domain" description="Homeobox" evidence="9">
    <location>
        <begin position="75"/>
        <end position="135"/>
    </location>
</feature>
<dbReference type="GO" id="GO:0005634">
    <property type="term" value="C:nucleus"/>
    <property type="evidence" value="ECO:0007669"/>
    <property type="project" value="UniProtKB-SubCell"/>
</dbReference>
<dbReference type="PROSITE" id="PS00027">
    <property type="entry name" value="HOMEOBOX_1"/>
    <property type="match status" value="1"/>
</dbReference>
<evidence type="ECO:0000313" key="11">
    <source>
        <dbReference type="Proteomes" id="UP001163046"/>
    </source>
</evidence>
<evidence type="ECO:0000256" key="2">
    <source>
        <dbReference type="ARBA" id="ARBA00022473"/>
    </source>
</evidence>
<evidence type="ECO:0000256" key="6">
    <source>
        <dbReference type="PROSITE-ProRule" id="PRU00108"/>
    </source>
</evidence>
<dbReference type="SUPFAM" id="SSF46689">
    <property type="entry name" value="Homeodomain-like"/>
    <property type="match status" value="1"/>
</dbReference>
<evidence type="ECO:0000259" key="9">
    <source>
        <dbReference type="PROSITE" id="PS50071"/>
    </source>
</evidence>
<keyword evidence="2" id="KW-0217">Developmental protein</keyword>
<dbReference type="InterPro" id="IPR000047">
    <property type="entry name" value="HTH_motif"/>
</dbReference>
<dbReference type="AlphaFoldDB" id="A0A9X0D9L3"/>
<dbReference type="PROSITE" id="PS50071">
    <property type="entry name" value="HOMEOBOX_2"/>
    <property type="match status" value="1"/>
</dbReference>
<evidence type="ECO:0000256" key="7">
    <source>
        <dbReference type="RuleBase" id="RU000682"/>
    </source>
</evidence>
<feature type="DNA-binding region" description="Homeobox" evidence="6">
    <location>
        <begin position="77"/>
        <end position="136"/>
    </location>
</feature>
<name>A0A9X0D9L3_9CNID</name>
<comment type="caution">
    <text evidence="10">The sequence shown here is derived from an EMBL/GenBank/DDBJ whole genome shotgun (WGS) entry which is preliminary data.</text>
</comment>